<dbReference type="InterPro" id="IPR016181">
    <property type="entry name" value="Acyl_CoA_acyltransferase"/>
</dbReference>
<evidence type="ECO:0000259" key="1">
    <source>
        <dbReference type="PROSITE" id="PS51186"/>
    </source>
</evidence>
<dbReference type="Pfam" id="PF13302">
    <property type="entry name" value="Acetyltransf_3"/>
    <property type="match status" value="1"/>
</dbReference>
<dbReference type="InterPro" id="IPR000182">
    <property type="entry name" value="GNAT_dom"/>
</dbReference>
<dbReference type="Proteomes" id="UP001149303">
    <property type="component" value="Unassembled WGS sequence"/>
</dbReference>
<gene>
    <name evidence="2" type="ORF">LCI24_06985</name>
</gene>
<dbReference type="SUPFAM" id="SSF55729">
    <property type="entry name" value="Acyl-CoA N-acyltransferases (Nat)"/>
    <property type="match status" value="1"/>
</dbReference>
<dbReference type="Gene3D" id="3.40.630.30">
    <property type="match status" value="1"/>
</dbReference>
<dbReference type="GO" id="GO:1990189">
    <property type="term" value="F:protein N-terminal-serine acetyltransferase activity"/>
    <property type="evidence" value="ECO:0007669"/>
    <property type="project" value="TreeGrafter"/>
</dbReference>
<protein>
    <submittedName>
        <fullName evidence="2">GNAT family N-acetyltransferase</fullName>
    </submittedName>
</protein>
<feature type="domain" description="N-acetyltransferase" evidence="1">
    <location>
        <begin position="9"/>
        <end position="177"/>
    </location>
</feature>
<evidence type="ECO:0000313" key="3">
    <source>
        <dbReference type="Proteomes" id="UP001149303"/>
    </source>
</evidence>
<name>A0A9X4EM20_9FLAO</name>
<reference evidence="2" key="1">
    <citation type="submission" date="2021-09" db="EMBL/GenBank/DDBJ databases">
        <authorList>
            <person name="Smyrli M."/>
        </authorList>
    </citation>
    <scope>NUCLEOTIDE SEQUENCE</scope>
    <source>
        <strain evidence="2">LAR25</strain>
    </source>
</reference>
<dbReference type="GO" id="GO:0008999">
    <property type="term" value="F:protein-N-terminal-alanine acetyltransferase activity"/>
    <property type="evidence" value="ECO:0007669"/>
    <property type="project" value="TreeGrafter"/>
</dbReference>
<dbReference type="PANTHER" id="PTHR43441">
    <property type="entry name" value="RIBOSOMAL-PROTEIN-SERINE ACETYLTRANSFERASE"/>
    <property type="match status" value="1"/>
</dbReference>
<dbReference type="RefSeq" id="WP_274639730.1">
    <property type="nucleotide sequence ID" value="NZ_JAIWJY010000004.1"/>
</dbReference>
<dbReference type="InterPro" id="IPR051908">
    <property type="entry name" value="Ribosomal_N-acetyltransferase"/>
</dbReference>
<dbReference type="PANTHER" id="PTHR43441:SF12">
    <property type="entry name" value="RIBOSOMAL N-ACETYLTRANSFERASE YDAF-RELATED"/>
    <property type="match status" value="1"/>
</dbReference>
<comment type="caution">
    <text evidence="2">The sequence shown here is derived from an EMBL/GenBank/DDBJ whole genome shotgun (WGS) entry which is preliminary data.</text>
</comment>
<dbReference type="GO" id="GO:0005737">
    <property type="term" value="C:cytoplasm"/>
    <property type="evidence" value="ECO:0007669"/>
    <property type="project" value="TreeGrafter"/>
</dbReference>
<sequence length="177" mass="20318">MVLKVGSDIELRKLELKDATDIFKTINKEREYLGKWLPFVEYTKELKDTEGFVNSVVGVSEDKLEYTFTIRRQDKFIGLIGLKDTDVLNKKTEVGYWLSEEEQGKGIMTKSVKEICNLAFTELQMNRIQIKCAVGNIPSKNIPKRLGFKLEGVEREGELLTGNLFTDLEVYSKLKND</sequence>
<dbReference type="EMBL" id="JAIWJY010000004">
    <property type="protein sequence ID" value="MDE1206539.1"/>
    <property type="molecule type" value="Genomic_DNA"/>
</dbReference>
<dbReference type="PROSITE" id="PS51186">
    <property type="entry name" value="GNAT"/>
    <property type="match status" value="1"/>
</dbReference>
<evidence type="ECO:0000313" key="2">
    <source>
        <dbReference type="EMBL" id="MDE1206539.1"/>
    </source>
</evidence>
<proteinExistence type="predicted"/>
<keyword evidence="3" id="KW-1185">Reference proteome</keyword>
<organism evidence="2 3">
    <name type="scientific">Tenacibaculum larymnensis</name>
    <dbReference type="NCBI Taxonomy" id="2878201"/>
    <lineage>
        <taxon>Bacteria</taxon>
        <taxon>Pseudomonadati</taxon>
        <taxon>Bacteroidota</taxon>
        <taxon>Flavobacteriia</taxon>
        <taxon>Flavobacteriales</taxon>
        <taxon>Flavobacteriaceae</taxon>
        <taxon>Tenacibaculum</taxon>
    </lineage>
</organism>
<accession>A0A9X4EM20</accession>
<dbReference type="AlphaFoldDB" id="A0A9X4EM20"/>